<feature type="region of interest" description="Disordered" evidence="10">
    <location>
        <begin position="183"/>
        <end position="209"/>
    </location>
</feature>
<evidence type="ECO:0000313" key="13">
    <source>
        <dbReference type="Proteomes" id="UP000824782"/>
    </source>
</evidence>
<feature type="region of interest" description="Disordered" evidence="10">
    <location>
        <begin position="343"/>
        <end position="367"/>
    </location>
</feature>
<gene>
    <name evidence="12" type="ORF">GDO81_009372</name>
</gene>
<feature type="compositionally biased region" description="Basic and acidic residues" evidence="10">
    <location>
        <begin position="183"/>
        <end position="195"/>
    </location>
</feature>
<evidence type="ECO:0000256" key="6">
    <source>
        <dbReference type="ARBA" id="ARBA00022989"/>
    </source>
</evidence>
<evidence type="ECO:0000256" key="7">
    <source>
        <dbReference type="ARBA" id="ARBA00023054"/>
    </source>
</evidence>
<dbReference type="Proteomes" id="UP000824782">
    <property type="component" value="Unassembled WGS sequence"/>
</dbReference>
<dbReference type="PANTHER" id="PTHR15896">
    <property type="entry name" value="GOLGI PHOSPHOPROTEIN 2/GP73-RELATED"/>
    <property type="match status" value="1"/>
</dbReference>
<dbReference type="EMBL" id="WNYA01000004">
    <property type="protein sequence ID" value="KAG8574857.1"/>
    <property type="molecule type" value="Genomic_DNA"/>
</dbReference>
<evidence type="ECO:0000256" key="4">
    <source>
        <dbReference type="ARBA" id="ARBA00022692"/>
    </source>
</evidence>
<evidence type="ECO:0000256" key="5">
    <source>
        <dbReference type="ARBA" id="ARBA00022968"/>
    </source>
</evidence>
<keyword evidence="8 11" id="KW-0472">Membrane</keyword>
<evidence type="ECO:0000256" key="9">
    <source>
        <dbReference type="ARBA" id="ARBA00030486"/>
    </source>
</evidence>
<protein>
    <recommendedName>
        <fullName evidence="3">Protein GOLM2</fullName>
    </recommendedName>
    <alternativeName>
        <fullName evidence="9">Golgi membrane protein 2</fullName>
    </alternativeName>
</protein>
<evidence type="ECO:0000256" key="3">
    <source>
        <dbReference type="ARBA" id="ARBA00016211"/>
    </source>
</evidence>
<name>A0AAV7BQ59_ENGPU</name>
<evidence type="ECO:0000256" key="2">
    <source>
        <dbReference type="ARBA" id="ARBA00007474"/>
    </source>
</evidence>
<keyword evidence="13" id="KW-1185">Reference proteome</keyword>
<keyword evidence="7" id="KW-0175">Coiled coil</keyword>
<comment type="caution">
    <text evidence="12">The sequence shown here is derived from an EMBL/GenBank/DDBJ whole genome shotgun (WGS) entry which is preliminary data.</text>
</comment>
<accession>A0AAV7BQ59</accession>
<dbReference type="PRINTS" id="PR02084">
    <property type="entry name" value="GOLM1CASC4"/>
</dbReference>
<evidence type="ECO:0000313" key="12">
    <source>
        <dbReference type="EMBL" id="KAG8574857.1"/>
    </source>
</evidence>
<feature type="region of interest" description="Disordered" evidence="10">
    <location>
        <begin position="237"/>
        <end position="329"/>
    </location>
</feature>
<evidence type="ECO:0000256" key="1">
    <source>
        <dbReference type="ARBA" id="ARBA00004606"/>
    </source>
</evidence>
<feature type="transmembrane region" description="Helical" evidence="11">
    <location>
        <begin position="12"/>
        <end position="33"/>
    </location>
</feature>
<organism evidence="12 13">
    <name type="scientific">Engystomops pustulosus</name>
    <name type="common">Tungara frog</name>
    <name type="synonym">Physalaemus pustulosus</name>
    <dbReference type="NCBI Taxonomy" id="76066"/>
    <lineage>
        <taxon>Eukaryota</taxon>
        <taxon>Metazoa</taxon>
        <taxon>Chordata</taxon>
        <taxon>Craniata</taxon>
        <taxon>Vertebrata</taxon>
        <taxon>Euteleostomi</taxon>
        <taxon>Amphibia</taxon>
        <taxon>Batrachia</taxon>
        <taxon>Anura</taxon>
        <taxon>Neobatrachia</taxon>
        <taxon>Hyloidea</taxon>
        <taxon>Leptodactylidae</taxon>
        <taxon>Leiuperinae</taxon>
        <taxon>Engystomops</taxon>
    </lineage>
</organism>
<feature type="compositionally biased region" description="Polar residues" evidence="10">
    <location>
        <begin position="280"/>
        <end position="293"/>
    </location>
</feature>
<keyword evidence="5" id="KW-0735">Signal-anchor</keyword>
<reference evidence="12" key="1">
    <citation type="thesis" date="2020" institute="ProQuest LLC" country="789 East Eisenhower Parkway, Ann Arbor, MI, USA">
        <title>Comparative Genomics and Chromosome Evolution.</title>
        <authorList>
            <person name="Mudd A.B."/>
        </authorList>
    </citation>
    <scope>NUCLEOTIDE SEQUENCE</scope>
    <source>
        <strain evidence="12">237g6f4</strain>
        <tissue evidence="12">Blood</tissue>
    </source>
</reference>
<evidence type="ECO:0000256" key="11">
    <source>
        <dbReference type="SAM" id="Phobius"/>
    </source>
</evidence>
<dbReference type="GO" id="GO:0016020">
    <property type="term" value="C:membrane"/>
    <property type="evidence" value="ECO:0007669"/>
    <property type="project" value="UniProtKB-SubCell"/>
</dbReference>
<comment type="subcellular location">
    <subcellularLocation>
        <location evidence="1">Membrane</location>
        <topology evidence="1">Single-pass type II membrane protein</topology>
    </subcellularLocation>
</comment>
<keyword evidence="4 11" id="KW-0812">Transmembrane</keyword>
<dbReference type="PANTHER" id="PTHR15896:SF7">
    <property type="entry name" value="PROTEIN GOLM2"/>
    <property type="match status" value="1"/>
</dbReference>
<sequence>MVGFGAPRRTGRLPPFVLVALLVVIALLAFNYWSVSGRQAALQEDLAALQEQVQRTEVARSRLEKRHSELMVQAESNRRQLEQRLGEHQSMRDRFQARDVEAQRCEADREKLLANVSLQTADIAHLKEQLHELRQEFLRQEDQLHEYKNNNTQLLKTMKEESLQCAKQLADQRREYEESIKRLQHTDKDKVETGKTDNTAVGDIGQDSKMHTVSAIAKEEHAEDPSSNRLHFDRDAAKAGGDAGMPEIEDSEPAKPDVVPTVEKKADGALVNEIGESEKQPSLQPDSIANTQAKYLPPGAKKDSASPAEDNAIHFGQLPPKPIPKEPKSMIFPNIKQSRFFDENESPVDAQHGSKVADYNGDDGNVGEYEADKQAELAYNEEEDGDGGEEDVQGERGLCLRQIIPMLYTIQLWIIRVS</sequence>
<comment type="similarity">
    <text evidence="2">Belongs to the GOLM family.</text>
</comment>
<evidence type="ECO:0000256" key="8">
    <source>
        <dbReference type="ARBA" id="ARBA00023136"/>
    </source>
</evidence>
<dbReference type="AlphaFoldDB" id="A0AAV7BQ59"/>
<dbReference type="InterPro" id="IPR026139">
    <property type="entry name" value="GOLM1/CASC4"/>
</dbReference>
<evidence type="ECO:0000256" key="10">
    <source>
        <dbReference type="SAM" id="MobiDB-lite"/>
    </source>
</evidence>
<proteinExistence type="inferred from homology"/>
<keyword evidence="6 11" id="KW-1133">Transmembrane helix</keyword>